<keyword evidence="2" id="KW-0813">Transport</keyword>
<keyword evidence="3" id="KW-0812">Transmembrane</keyword>
<keyword evidence="4" id="KW-0653">Protein transport</keyword>
<dbReference type="Proteomes" id="UP000543598">
    <property type="component" value="Unassembled WGS sequence"/>
</dbReference>
<protein>
    <recommendedName>
        <fullName evidence="11">Sec-independent protein translocase protein TatB</fullName>
    </recommendedName>
</protein>
<evidence type="ECO:0000256" key="2">
    <source>
        <dbReference type="ARBA" id="ARBA00022448"/>
    </source>
</evidence>
<evidence type="ECO:0000313" key="9">
    <source>
        <dbReference type="EMBL" id="NNH03001.1"/>
    </source>
</evidence>
<evidence type="ECO:0000256" key="6">
    <source>
        <dbReference type="ARBA" id="ARBA00023010"/>
    </source>
</evidence>
<organism evidence="9 10">
    <name type="scientific">Microbacterium ulmi</name>
    <dbReference type="NCBI Taxonomy" id="179095"/>
    <lineage>
        <taxon>Bacteria</taxon>
        <taxon>Bacillati</taxon>
        <taxon>Actinomycetota</taxon>
        <taxon>Actinomycetes</taxon>
        <taxon>Micrococcales</taxon>
        <taxon>Microbacteriaceae</taxon>
        <taxon>Microbacterium</taxon>
    </lineage>
</organism>
<name>A0A7Y2LY66_9MICO</name>
<keyword evidence="10" id="KW-1185">Reference proteome</keyword>
<comment type="caution">
    <text evidence="9">The sequence shown here is derived from an EMBL/GenBank/DDBJ whole genome shotgun (WGS) entry which is preliminary data.</text>
</comment>
<evidence type="ECO:0008006" key="11">
    <source>
        <dbReference type="Google" id="ProtNLM"/>
    </source>
</evidence>
<reference evidence="9 10" key="1">
    <citation type="submission" date="2020-05" db="EMBL/GenBank/DDBJ databases">
        <title>MicrobeNet Type strains.</title>
        <authorList>
            <person name="Nicholson A.C."/>
        </authorList>
    </citation>
    <scope>NUCLEOTIDE SEQUENCE [LARGE SCALE GENOMIC DNA]</scope>
    <source>
        <strain evidence="9 10">JCM 14282</strain>
    </source>
</reference>
<accession>A0A7Y2LY66</accession>
<evidence type="ECO:0000256" key="1">
    <source>
        <dbReference type="ARBA" id="ARBA00004167"/>
    </source>
</evidence>
<dbReference type="RefSeq" id="WP_167034860.1">
    <property type="nucleotide sequence ID" value="NZ_BAAANA010000002.1"/>
</dbReference>
<sequence>MLGISIDKIVIILAAAVFLLGPERLPGLASRAAQVIRRLRELADKTTEEVRRDLGDDYEQIDWRRLDPRQYDPRLIIRNALLDDSPPAPYGDRRDAGPATPAQDVGSGDEPTPPAASIAAGAATDVAGERPAGAA</sequence>
<evidence type="ECO:0000256" key="3">
    <source>
        <dbReference type="ARBA" id="ARBA00022692"/>
    </source>
</evidence>
<dbReference type="Gene3D" id="1.20.5.3310">
    <property type="match status" value="1"/>
</dbReference>
<comment type="subcellular location">
    <subcellularLocation>
        <location evidence="1">Membrane</location>
        <topology evidence="1">Single-pass membrane protein</topology>
    </subcellularLocation>
</comment>
<evidence type="ECO:0000256" key="5">
    <source>
        <dbReference type="ARBA" id="ARBA00022989"/>
    </source>
</evidence>
<keyword evidence="6" id="KW-0811">Translocation</keyword>
<evidence type="ECO:0000256" key="8">
    <source>
        <dbReference type="SAM" id="MobiDB-lite"/>
    </source>
</evidence>
<evidence type="ECO:0000256" key="7">
    <source>
        <dbReference type="ARBA" id="ARBA00023136"/>
    </source>
</evidence>
<dbReference type="AlphaFoldDB" id="A0A7Y2LY66"/>
<feature type="compositionally biased region" description="Low complexity" evidence="8">
    <location>
        <begin position="115"/>
        <end position="126"/>
    </location>
</feature>
<dbReference type="PRINTS" id="PR01506">
    <property type="entry name" value="TATBPROTEIN"/>
</dbReference>
<proteinExistence type="predicted"/>
<keyword evidence="5" id="KW-1133">Transmembrane helix</keyword>
<dbReference type="InterPro" id="IPR003369">
    <property type="entry name" value="TatA/B/E"/>
</dbReference>
<feature type="region of interest" description="Disordered" evidence="8">
    <location>
        <begin position="80"/>
        <end position="135"/>
    </location>
</feature>
<evidence type="ECO:0000256" key="4">
    <source>
        <dbReference type="ARBA" id="ARBA00022927"/>
    </source>
</evidence>
<dbReference type="Pfam" id="PF02416">
    <property type="entry name" value="TatA_B_E"/>
    <property type="match status" value="1"/>
</dbReference>
<keyword evidence="7" id="KW-0472">Membrane</keyword>
<gene>
    <name evidence="9" type="ORF">HLA99_03895</name>
</gene>
<dbReference type="EMBL" id="JABEMB010000003">
    <property type="protein sequence ID" value="NNH03001.1"/>
    <property type="molecule type" value="Genomic_DNA"/>
</dbReference>
<evidence type="ECO:0000313" key="10">
    <source>
        <dbReference type="Proteomes" id="UP000543598"/>
    </source>
</evidence>